<feature type="region of interest" description="Disordered" evidence="1">
    <location>
        <begin position="344"/>
        <end position="375"/>
    </location>
</feature>
<dbReference type="RefSeq" id="WP_011190095.1">
    <property type="nucleotide sequence ID" value="NC_006138.1"/>
</dbReference>
<gene>
    <name evidence="3" type="ordered locus">DP2854</name>
</gene>
<keyword evidence="2" id="KW-0472">Membrane</keyword>
<evidence type="ECO:0008006" key="5">
    <source>
        <dbReference type="Google" id="ProtNLM"/>
    </source>
</evidence>
<evidence type="ECO:0000313" key="4">
    <source>
        <dbReference type="Proteomes" id="UP000000602"/>
    </source>
</evidence>
<evidence type="ECO:0000256" key="2">
    <source>
        <dbReference type="SAM" id="Phobius"/>
    </source>
</evidence>
<protein>
    <recommendedName>
        <fullName evidence="5">DUF2868 domain-containing protein</fullName>
    </recommendedName>
</protein>
<feature type="transmembrane region" description="Helical" evidence="2">
    <location>
        <begin position="81"/>
        <end position="101"/>
    </location>
</feature>
<dbReference type="Pfam" id="PF11067">
    <property type="entry name" value="DUF2868"/>
    <property type="match status" value="1"/>
</dbReference>
<organism evidence="3 4">
    <name type="scientific">Desulfotalea psychrophila (strain LSv54 / DSM 12343)</name>
    <dbReference type="NCBI Taxonomy" id="177439"/>
    <lineage>
        <taxon>Bacteria</taxon>
        <taxon>Pseudomonadati</taxon>
        <taxon>Thermodesulfobacteriota</taxon>
        <taxon>Desulfobulbia</taxon>
        <taxon>Desulfobulbales</taxon>
        <taxon>Desulfocapsaceae</taxon>
        <taxon>Desulfotalea</taxon>
    </lineage>
</organism>
<feature type="compositionally biased region" description="Basic and acidic residues" evidence="1">
    <location>
        <begin position="357"/>
        <end position="369"/>
    </location>
</feature>
<evidence type="ECO:0000313" key="3">
    <source>
        <dbReference type="EMBL" id="CAG37583.1"/>
    </source>
</evidence>
<keyword evidence="4" id="KW-1185">Reference proteome</keyword>
<dbReference type="EMBL" id="CR522870">
    <property type="protein sequence ID" value="CAG37583.1"/>
    <property type="molecule type" value="Genomic_DNA"/>
</dbReference>
<reference evidence="4" key="1">
    <citation type="journal article" date="2004" name="Environ. Microbiol.">
        <title>The genome of Desulfotalea psychrophila, a sulfate-reducing bacterium from permanently cold Arctic sediments.</title>
        <authorList>
            <person name="Rabus R."/>
            <person name="Ruepp A."/>
            <person name="Frickey T."/>
            <person name="Rattei T."/>
            <person name="Fartmann B."/>
            <person name="Stark M."/>
            <person name="Bauer M."/>
            <person name="Zibat A."/>
            <person name="Lombardot T."/>
            <person name="Becker I."/>
            <person name="Amann J."/>
            <person name="Gellner K."/>
            <person name="Teeling H."/>
            <person name="Leuschner W.D."/>
            <person name="Gloeckner F.-O."/>
            <person name="Lupas A.N."/>
            <person name="Amann R."/>
            <person name="Klenk H.-P."/>
        </authorList>
    </citation>
    <scope>NUCLEOTIDE SEQUENCE [LARGE SCALE GENOMIC DNA]</scope>
    <source>
        <strain evidence="4">DSM 12343 / LSv54</strain>
    </source>
</reference>
<keyword evidence="2" id="KW-0812">Transmembrane</keyword>
<dbReference type="KEGG" id="dps:DP2854"/>
<dbReference type="STRING" id="177439.DP2854"/>
<name>Q6AJ97_DESPS</name>
<dbReference type="Proteomes" id="UP000000602">
    <property type="component" value="Chromosome"/>
</dbReference>
<dbReference type="eggNOG" id="ENOG5032R7W">
    <property type="taxonomic scope" value="Bacteria"/>
</dbReference>
<evidence type="ECO:0000256" key="1">
    <source>
        <dbReference type="SAM" id="MobiDB-lite"/>
    </source>
</evidence>
<feature type="transmembrane region" description="Helical" evidence="2">
    <location>
        <begin position="107"/>
        <end position="130"/>
    </location>
</feature>
<dbReference type="OrthoDB" id="5417513at2"/>
<feature type="transmembrane region" description="Helical" evidence="2">
    <location>
        <begin position="288"/>
        <end position="313"/>
    </location>
</feature>
<feature type="transmembrane region" description="Helical" evidence="2">
    <location>
        <begin position="150"/>
        <end position="169"/>
    </location>
</feature>
<sequence>MNPKYRDIIDAAFFFHLDRQKNWQELHKRDRALFLEYVPKDGQEDSARLLSIWLAAQRGKQCIDTESIGTIVSKALSRIHLILLVISFFVGISATTTFLYYSGTTPINIFSFIIIFIGSQLCTITLALLVRLIRSLGQGQKSLSPPLIRYCLALFTSFLAGPLIAKFPAEKRLNYEHALGILKQNKGYSVDLSSLFNRIHQSASISLNIGLLFGALYKIITSDIAFGWQSTLRLSTEYIQTMVQIVSAPWNWSSLLAHANPTLEQIAGSRIILKDGIYHLANQNLSSWWPFLILCLLTYGLLPRILLFLIALLQERKSLQSSTTRRAEYQKLFHRMRTPIYEQKSEKEPGQTIGADATDKDRRFSHTGDEQSQTGHQATVTVLIAADIRNARHDNILKTLLLQHGYRAERLITFMADYASDQEIVDQLALQNSKQHCPIFIVMEANMVPLTEFLSYVQTIREKTQTTVEVLLVNSLADGSLVSPKETETLLWQQKIAGLGDSFIQLFPITLGEIQ</sequence>
<dbReference type="HOGENOM" id="CLU_019171_0_0_7"/>
<dbReference type="InterPro" id="IPR021296">
    <property type="entry name" value="DUF2868"/>
</dbReference>
<dbReference type="AlphaFoldDB" id="Q6AJ97"/>
<proteinExistence type="predicted"/>
<accession>Q6AJ97</accession>
<keyword evidence="2" id="KW-1133">Transmembrane helix</keyword>